<feature type="region of interest" description="Disordered" evidence="11">
    <location>
        <begin position="1"/>
        <end position="40"/>
    </location>
</feature>
<dbReference type="AlphaFoldDB" id="A0ABD2B0Q4"/>
<dbReference type="GO" id="GO:0005524">
    <property type="term" value="F:ATP binding"/>
    <property type="evidence" value="ECO:0007669"/>
    <property type="project" value="UniProtKB-KW"/>
</dbReference>
<reference evidence="13 14" key="1">
    <citation type="journal article" date="2024" name="Ann. Entomol. Soc. Am.">
        <title>Genomic analyses of the southern and eastern yellowjacket wasps (Hymenoptera: Vespidae) reveal evolutionary signatures of social life.</title>
        <authorList>
            <person name="Catto M.A."/>
            <person name="Caine P.B."/>
            <person name="Orr S.E."/>
            <person name="Hunt B.G."/>
            <person name="Goodisman M.A.D."/>
        </authorList>
    </citation>
    <scope>NUCLEOTIDE SEQUENCE [LARGE SCALE GENOMIC DNA]</scope>
    <source>
        <strain evidence="13">233</strain>
        <tissue evidence="13">Head and thorax</tissue>
    </source>
</reference>
<proteinExistence type="predicted"/>
<organism evidence="13 14">
    <name type="scientific">Vespula squamosa</name>
    <name type="common">Southern yellow jacket</name>
    <name type="synonym">Wasp</name>
    <dbReference type="NCBI Taxonomy" id="30214"/>
    <lineage>
        <taxon>Eukaryota</taxon>
        <taxon>Metazoa</taxon>
        <taxon>Ecdysozoa</taxon>
        <taxon>Arthropoda</taxon>
        <taxon>Hexapoda</taxon>
        <taxon>Insecta</taxon>
        <taxon>Pterygota</taxon>
        <taxon>Neoptera</taxon>
        <taxon>Endopterygota</taxon>
        <taxon>Hymenoptera</taxon>
        <taxon>Apocrita</taxon>
        <taxon>Aculeata</taxon>
        <taxon>Vespoidea</taxon>
        <taxon>Vespidae</taxon>
        <taxon>Vespinae</taxon>
        <taxon>Vespula</taxon>
    </lineage>
</organism>
<evidence type="ECO:0000259" key="12">
    <source>
        <dbReference type="SMART" id="SM00382"/>
    </source>
</evidence>
<feature type="region of interest" description="Disordered" evidence="11">
    <location>
        <begin position="108"/>
        <end position="131"/>
    </location>
</feature>
<dbReference type="Pfam" id="PF12037">
    <property type="entry name" value="ATAD3_N"/>
    <property type="match status" value="1"/>
</dbReference>
<evidence type="ECO:0000256" key="4">
    <source>
        <dbReference type="ARBA" id="ARBA00022792"/>
    </source>
</evidence>
<dbReference type="CDD" id="cd19512">
    <property type="entry name" value="RecA-like_ATAD3-like"/>
    <property type="match status" value="1"/>
</dbReference>
<keyword evidence="14" id="KW-1185">Reference proteome</keyword>
<feature type="compositionally biased region" description="Polar residues" evidence="11">
    <location>
        <begin position="8"/>
        <end position="20"/>
    </location>
</feature>
<evidence type="ECO:0000256" key="6">
    <source>
        <dbReference type="ARBA" id="ARBA00023054"/>
    </source>
</evidence>
<dbReference type="PANTHER" id="PTHR23075:SF0">
    <property type="entry name" value="ATPASE FAMILY AAA DOMAIN-CONTAINING PROTEIN 3"/>
    <property type="match status" value="1"/>
</dbReference>
<keyword evidence="7" id="KW-0496">Mitochondrion</keyword>
<dbReference type="InterPro" id="IPR003593">
    <property type="entry name" value="AAA+_ATPase"/>
</dbReference>
<keyword evidence="8" id="KW-0472">Membrane</keyword>
<dbReference type="SMART" id="SM00382">
    <property type="entry name" value="AAA"/>
    <property type="match status" value="1"/>
</dbReference>
<sequence>MSWLFGYRNTQQPQDFSQFIQPPASGTDGGGDGSPPKNFMKSQMEAYRFDSSALERAAAAAKELEKSSHAVQALELSKMQEVTKQTEMQTELKKYEASIEQMKVDQKRVEGEEKRKTLQEETKQHQARAQYQDQLARKRYDDQLAQQQRMNDENLRRQEESVAKQEAMRKATIEHEMELRHKNEMRKLEAELKAKAKIDRENQDLNLEQIRLKASENRITVLESIRTAGSVLGTGATALLQDWDKILAAAGGLSLLAFGVYSAKGSTSIAARYIESRLGKPSLVRETSRFTVLDTVKHPIQAIKKLKDKQTDALSGVVLAPKLEERLRDVAIATKNTKQNRGMYRNILMHGPPGTGKTMFAKKLAEHSGMDYAIVTGGDLAPLGRDGVTAIHKVFDWATTSRKGLLLFIDEADAFLRKRSSEHISEDLRAMLNAFLYRTGEQSNKFMLVLASNTPEQFDWAVNDRLDEMVEFHLPGIEERERLVRLYFDKFVLHPAIEGNKRLKVAQFDYGALCSKMAKMTGGMSGRELAKLGVAWQAVAYASEDGVLSEQMVVDRCVEAIKQHKQKVQWQSEQEKQESKSIYATEESSAKLMESKTPAIEVHTERKEEERTIATA</sequence>
<dbReference type="GO" id="GO:0005743">
    <property type="term" value="C:mitochondrial inner membrane"/>
    <property type="evidence" value="ECO:0007669"/>
    <property type="project" value="UniProtKB-SubCell"/>
</dbReference>
<dbReference type="FunFam" id="3.40.50.300:FF:000470">
    <property type="entry name" value="ATPase family, AAA domain containing 3A"/>
    <property type="match status" value="1"/>
</dbReference>
<dbReference type="InterPro" id="IPR003959">
    <property type="entry name" value="ATPase_AAA_core"/>
</dbReference>
<dbReference type="Pfam" id="PF00004">
    <property type="entry name" value="AAA"/>
    <property type="match status" value="1"/>
</dbReference>
<evidence type="ECO:0000313" key="13">
    <source>
        <dbReference type="EMBL" id="KAL2726444.1"/>
    </source>
</evidence>
<accession>A0ABD2B0Q4</accession>
<evidence type="ECO:0000256" key="7">
    <source>
        <dbReference type="ARBA" id="ARBA00023128"/>
    </source>
</evidence>
<evidence type="ECO:0000256" key="8">
    <source>
        <dbReference type="ARBA" id="ARBA00023136"/>
    </source>
</evidence>
<dbReference type="InterPro" id="IPR021911">
    <property type="entry name" value="ATAD3_N"/>
</dbReference>
<evidence type="ECO:0000256" key="2">
    <source>
        <dbReference type="ARBA" id="ARBA00004436"/>
    </source>
</evidence>
<evidence type="ECO:0000256" key="11">
    <source>
        <dbReference type="SAM" id="MobiDB-lite"/>
    </source>
</evidence>
<keyword evidence="4" id="KW-0999">Mitochondrion inner membrane</keyword>
<protein>
    <submittedName>
        <fullName evidence="13">ATPase family AAA domain-containing protein 3A isoform X1</fullName>
    </submittedName>
</protein>
<keyword evidence="3" id="KW-0547">Nucleotide-binding</keyword>
<gene>
    <name evidence="13" type="ORF">V1478_006722</name>
</gene>
<evidence type="ECO:0000256" key="10">
    <source>
        <dbReference type="SAM" id="Coils"/>
    </source>
</evidence>
<dbReference type="Proteomes" id="UP001607302">
    <property type="component" value="Unassembled WGS sequence"/>
</dbReference>
<comment type="subcellular location">
    <subcellularLocation>
        <location evidence="1">Mitochondrion inner membrane</location>
    </subcellularLocation>
    <subcellularLocation>
        <location evidence="2">Mitochondrion matrix</location>
        <location evidence="2">Mitochondrion nucleoid</location>
    </subcellularLocation>
</comment>
<comment type="caution">
    <text evidence="13">The sequence shown here is derived from an EMBL/GenBank/DDBJ whole genome shotgun (WGS) entry which is preliminary data.</text>
</comment>
<feature type="coiled-coil region" evidence="10">
    <location>
        <begin position="188"/>
        <end position="218"/>
    </location>
</feature>
<feature type="compositionally biased region" description="Basic and acidic residues" evidence="11">
    <location>
        <begin position="108"/>
        <end position="124"/>
    </location>
</feature>
<dbReference type="GO" id="GO:0042645">
    <property type="term" value="C:mitochondrial nucleoid"/>
    <property type="evidence" value="ECO:0007669"/>
    <property type="project" value="UniProtKB-SubCell"/>
</dbReference>
<keyword evidence="6 10" id="KW-0175">Coiled coil</keyword>
<evidence type="ECO:0000256" key="3">
    <source>
        <dbReference type="ARBA" id="ARBA00022741"/>
    </source>
</evidence>
<evidence type="ECO:0000256" key="1">
    <source>
        <dbReference type="ARBA" id="ARBA00004273"/>
    </source>
</evidence>
<feature type="region of interest" description="Disordered" evidence="11">
    <location>
        <begin position="571"/>
        <end position="616"/>
    </location>
</feature>
<keyword evidence="9" id="KW-1135">Mitochondrion nucleoid</keyword>
<dbReference type="PANTHER" id="PTHR23075">
    <property type="entry name" value="PUTATIVE ATP-ASE"/>
    <property type="match status" value="1"/>
</dbReference>
<feature type="compositionally biased region" description="Basic and acidic residues" evidence="11">
    <location>
        <begin position="602"/>
        <end position="616"/>
    </location>
</feature>
<dbReference type="Gene3D" id="3.40.50.300">
    <property type="entry name" value="P-loop containing nucleotide triphosphate hydrolases"/>
    <property type="match status" value="1"/>
</dbReference>
<dbReference type="SUPFAM" id="SSF52540">
    <property type="entry name" value="P-loop containing nucleoside triphosphate hydrolases"/>
    <property type="match status" value="1"/>
</dbReference>
<evidence type="ECO:0000256" key="5">
    <source>
        <dbReference type="ARBA" id="ARBA00022840"/>
    </source>
</evidence>
<evidence type="ECO:0000256" key="9">
    <source>
        <dbReference type="ARBA" id="ARBA00023271"/>
    </source>
</evidence>
<name>A0ABD2B0Q4_VESSQ</name>
<evidence type="ECO:0000313" key="14">
    <source>
        <dbReference type="Proteomes" id="UP001607302"/>
    </source>
</evidence>
<dbReference type="InterPro" id="IPR027417">
    <property type="entry name" value="P-loop_NTPase"/>
</dbReference>
<keyword evidence="5" id="KW-0067">ATP-binding</keyword>
<dbReference type="EMBL" id="JAUDFV010000133">
    <property type="protein sequence ID" value="KAL2726444.1"/>
    <property type="molecule type" value="Genomic_DNA"/>
</dbReference>
<feature type="domain" description="AAA+ ATPase" evidence="12">
    <location>
        <begin position="343"/>
        <end position="498"/>
    </location>
</feature>